<dbReference type="RefSeq" id="WP_163132412.1">
    <property type="nucleotide sequence ID" value="NZ_JAYDYW010000010.1"/>
</dbReference>
<dbReference type="PANTHER" id="PTHR43133:SF8">
    <property type="entry name" value="RNA POLYMERASE SIGMA FACTOR HI_1459-RELATED"/>
    <property type="match status" value="1"/>
</dbReference>
<dbReference type="InterPro" id="IPR013249">
    <property type="entry name" value="RNA_pol_sigma70_r4_t2"/>
</dbReference>
<evidence type="ECO:0000256" key="2">
    <source>
        <dbReference type="ARBA" id="ARBA00023015"/>
    </source>
</evidence>
<evidence type="ECO:0000313" key="9">
    <source>
        <dbReference type="Proteomes" id="UP001310248"/>
    </source>
</evidence>
<dbReference type="InterPro" id="IPR013324">
    <property type="entry name" value="RNA_pol_sigma_r3/r4-like"/>
</dbReference>
<dbReference type="InterPro" id="IPR036388">
    <property type="entry name" value="WH-like_DNA-bd_sf"/>
</dbReference>
<dbReference type="InterPro" id="IPR014284">
    <property type="entry name" value="RNA_pol_sigma-70_dom"/>
</dbReference>
<dbReference type="Pfam" id="PF08281">
    <property type="entry name" value="Sigma70_r4_2"/>
    <property type="match status" value="1"/>
</dbReference>
<dbReference type="Gene3D" id="1.10.10.10">
    <property type="entry name" value="Winged helix-like DNA-binding domain superfamily/Winged helix DNA-binding domain"/>
    <property type="match status" value="1"/>
</dbReference>
<keyword evidence="4" id="KW-0238">DNA-binding</keyword>
<keyword evidence="3" id="KW-0731">Sigma factor</keyword>
<feature type="domain" description="RNA polymerase sigma factor 70 region 4 type 2" evidence="7">
    <location>
        <begin position="112"/>
        <end position="159"/>
    </location>
</feature>
<dbReference type="InterPro" id="IPR039425">
    <property type="entry name" value="RNA_pol_sigma-70-like"/>
</dbReference>
<name>A0ABU7G6I9_9ALTE</name>
<dbReference type="SUPFAM" id="SSF88946">
    <property type="entry name" value="Sigma2 domain of RNA polymerase sigma factors"/>
    <property type="match status" value="1"/>
</dbReference>
<comment type="similarity">
    <text evidence="1">Belongs to the sigma-70 factor family. ECF subfamily.</text>
</comment>
<evidence type="ECO:0000256" key="5">
    <source>
        <dbReference type="ARBA" id="ARBA00023163"/>
    </source>
</evidence>
<reference evidence="9" key="1">
    <citation type="submission" date="2023-07" db="EMBL/GenBank/DDBJ databases">
        <title>Draft genome sequence of Agarivorans aestuarii strain ZMCS4, a CAZymes producing bacteria isolated from the marine brown algae Clodostephus spongiosus.</title>
        <authorList>
            <person name="Lorente B."/>
            <person name="Cabral C."/>
            <person name="Frias J."/>
            <person name="Faria J."/>
            <person name="Toubarro D."/>
        </authorList>
    </citation>
    <scope>NUCLEOTIDE SEQUENCE [LARGE SCALE GENOMIC DNA]</scope>
    <source>
        <strain evidence="9">ZMCS4</strain>
    </source>
</reference>
<dbReference type="PANTHER" id="PTHR43133">
    <property type="entry name" value="RNA POLYMERASE ECF-TYPE SIGMA FACTO"/>
    <property type="match status" value="1"/>
</dbReference>
<evidence type="ECO:0000256" key="3">
    <source>
        <dbReference type="ARBA" id="ARBA00023082"/>
    </source>
</evidence>
<reference evidence="8 9" key="2">
    <citation type="submission" date="2023-12" db="EMBL/GenBank/DDBJ databases">
        <authorList>
            <consortium name="Cladostephus spongiosus"/>
            <person name="Lorente B."/>
            <person name="Cabral C."/>
            <person name="Frias J."/>
            <person name="Faria J."/>
            <person name="Toubarro D."/>
        </authorList>
    </citation>
    <scope>NUCLEOTIDE SEQUENCE [LARGE SCALE GENOMIC DNA]</scope>
    <source>
        <strain evidence="8 9">ZMCS4</strain>
    </source>
</reference>
<gene>
    <name evidence="8" type="ORF">SNR37_000220</name>
</gene>
<dbReference type="Proteomes" id="UP001310248">
    <property type="component" value="Unassembled WGS sequence"/>
</dbReference>
<evidence type="ECO:0000256" key="1">
    <source>
        <dbReference type="ARBA" id="ARBA00010641"/>
    </source>
</evidence>
<dbReference type="Pfam" id="PF04542">
    <property type="entry name" value="Sigma70_r2"/>
    <property type="match status" value="1"/>
</dbReference>
<accession>A0ABU7G6I9</accession>
<organism evidence="8 9">
    <name type="scientific">Agarivorans aestuarii</name>
    <dbReference type="NCBI Taxonomy" id="1563703"/>
    <lineage>
        <taxon>Bacteria</taxon>
        <taxon>Pseudomonadati</taxon>
        <taxon>Pseudomonadota</taxon>
        <taxon>Gammaproteobacteria</taxon>
        <taxon>Alteromonadales</taxon>
        <taxon>Alteromonadaceae</taxon>
        <taxon>Agarivorans</taxon>
    </lineage>
</organism>
<comment type="caution">
    <text evidence="8">The sequence shown here is derived from an EMBL/GenBank/DDBJ whole genome shotgun (WGS) entry which is preliminary data.</text>
</comment>
<keyword evidence="2" id="KW-0805">Transcription regulation</keyword>
<evidence type="ECO:0000259" key="7">
    <source>
        <dbReference type="Pfam" id="PF08281"/>
    </source>
</evidence>
<dbReference type="NCBIfam" id="TIGR02937">
    <property type="entry name" value="sigma70-ECF"/>
    <property type="match status" value="1"/>
</dbReference>
<protein>
    <submittedName>
        <fullName evidence="8">RNA polymerase sigma factor</fullName>
    </submittedName>
</protein>
<dbReference type="EMBL" id="JAYDYW010000010">
    <property type="protein sequence ID" value="MEE1674900.1"/>
    <property type="molecule type" value="Genomic_DNA"/>
</dbReference>
<evidence type="ECO:0000256" key="4">
    <source>
        <dbReference type="ARBA" id="ARBA00023125"/>
    </source>
</evidence>
<dbReference type="InterPro" id="IPR013325">
    <property type="entry name" value="RNA_pol_sigma_r2"/>
</dbReference>
<dbReference type="Gene3D" id="1.10.1740.10">
    <property type="match status" value="1"/>
</dbReference>
<dbReference type="SUPFAM" id="SSF88659">
    <property type="entry name" value="Sigma3 and sigma4 domains of RNA polymerase sigma factors"/>
    <property type="match status" value="1"/>
</dbReference>
<feature type="domain" description="RNA polymerase sigma-70 region 2" evidence="6">
    <location>
        <begin position="16"/>
        <end position="76"/>
    </location>
</feature>
<keyword evidence="5" id="KW-0804">Transcription</keyword>
<sequence>MLKLFKRKARPVFSDALLNQLYRYSFSLCHNSEQAYDLLQSCCEKVLQKDPPPEPLKPFMMRVIRNEFIDNFRRKKLELVVDEDQYIDATIVEESLQDMELLLIDQQHVGLVMERLSEDERELLYLWAVEGFSIQEIATTSGVARGTLLSRVSRLKKRLSDEFGHLIEEVS</sequence>
<proteinExistence type="inferred from homology"/>
<evidence type="ECO:0000313" key="8">
    <source>
        <dbReference type="EMBL" id="MEE1674900.1"/>
    </source>
</evidence>
<evidence type="ECO:0000259" key="6">
    <source>
        <dbReference type="Pfam" id="PF04542"/>
    </source>
</evidence>
<keyword evidence="9" id="KW-1185">Reference proteome</keyword>
<dbReference type="InterPro" id="IPR007627">
    <property type="entry name" value="RNA_pol_sigma70_r2"/>
</dbReference>